<feature type="compositionally biased region" description="Basic and acidic residues" evidence="1">
    <location>
        <begin position="32"/>
        <end position="44"/>
    </location>
</feature>
<evidence type="ECO:0000256" key="1">
    <source>
        <dbReference type="SAM" id="MobiDB-lite"/>
    </source>
</evidence>
<dbReference type="RefSeq" id="WP_165240362.1">
    <property type="nucleotide sequence ID" value="NZ_JAAKZV010000123.1"/>
</dbReference>
<sequence length="195" mass="20560">MSLWTAAKFRRGACALAVATTVLIGVSSCGGDEDKPADDKKNSSEQKSGGKGADSANSQAQTDEIIATIKGDKGLTVEINSLTRDSGGFLTLKGKLKNSSSETITTEEWTTQDEELGSSGEVTVAGLTLVDKKEKKRYFLLRDTEANCLCSVLGGGIEPKKSTRFYGQFPAPPSSTTEVDLDVPTVGVTTVKISD</sequence>
<comment type="caution">
    <text evidence="2">The sequence shown here is derived from an EMBL/GenBank/DDBJ whole genome shotgun (WGS) entry which is preliminary data.</text>
</comment>
<protein>
    <recommendedName>
        <fullName evidence="4">Secreted protein</fullName>
    </recommendedName>
</protein>
<organism evidence="2 3">
    <name type="scientific">Streptomyces coryli</name>
    <dbReference type="NCBI Taxonomy" id="1128680"/>
    <lineage>
        <taxon>Bacteria</taxon>
        <taxon>Bacillati</taxon>
        <taxon>Actinomycetota</taxon>
        <taxon>Actinomycetes</taxon>
        <taxon>Kitasatosporales</taxon>
        <taxon>Streptomycetaceae</taxon>
        <taxon>Streptomyces</taxon>
    </lineage>
</organism>
<feature type="region of interest" description="Disordered" evidence="1">
    <location>
        <begin position="29"/>
        <end position="59"/>
    </location>
</feature>
<evidence type="ECO:0000313" key="2">
    <source>
        <dbReference type="EMBL" id="NGN67060.1"/>
    </source>
</evidence>
<dbReference type="Proteomes" id="UP000481583">
    <property type="component" value="Unassembled WGS sequence"/>
</dbReference>
<gene>
    <name evidence="2" type="ORF">G5C51_24525</name>
</gene>
<dbReference type="EMBL" id="JAAKZV010000123">
    <property type="protein sequence ID" value="NGN67060.1"/>
    <property type="molecule type" value="Genomic_DNA"/>
</dbReference>
<dbReference type="AlphaFoldDB" id="A0A6G4U5P5"/>
<accession>A0A6G4U5P5</accession>
<proteinExistence type="predicted"/>
<evidence type="ECO:0008006" key="4">
    <source>
        <dbReference type="Google" id="ProtNLM"/>
    </source>
</evidence>
<keyword evidence="3" id="KW-1185">Reference proteome</keyword>
<reference evidence="2 3" key="1">
    <citation type="submission" date="2020-02" db="EMBL/GenBank/DDBJ databases">
        <title>Whole-genome analyses of novel actinobacteria.</title>
        <authorList>
            <person name="Sahin N."/>
        </authorList>
    </citation>
    <scope>NUCLEOTIDE SEQUENCE [LARGE SCALE GENOMIC DNA]</scope>
    <source>
        <strain evidence="2 3">A7024</strain>
    </source>
</reference>
<name>A0A6G4U5P5_9ACTN</name>
<evidence type="ECO:0000313" key="3">
    <source>
        <dbReference type="Proteomes" id="UP000481583"/>
    </source>
</evidence>